<dbReference type="InterPro" id="IPR007060">
    <property type="entry name" value="FtsL/DivIC"/>
</dbReference>
<dbReference type="GO" id="GO:0043093">
    <property type="term" value="P:FtsZ-dependent cytokinesis"/>
    <property type="evidence" value="ECO:0007669"/>
    <property type="project" value="UniProtKB-UniRule"/>
</dbReference>
<evidence type="ECO:0000256" key="8">
    <source>
        <dbReference type="NCBIfam" id="TIGR02209"/>
    </source>
</evidence>
<evidence type="ECO:0000256" key="3">
    <source>
        <dbReference type="ARBA" id="ARBA00022692"/>
    </source>
</evidence>
<evidence type="ECO:0000256" key="6">
    <source>
        <dbReference type="ARBA" id="ARBA00023306"/>
    </source>
</evidence>
<organism evidence="10 11">
    <name type="scientific">Orenia marismortui</name>
    <dbReference type="NCBI Taxonomy" id="46469"/>
    <lineage>
        <taxon>Bacteria</taxon>
        <taxon>Bacillati</taxon>
        <taxon>Bacillota</taxon>
        <taxon>Clostridia</taxon>
        <taxon>Halanaerobiales</taxon>
        <taxon>Halobacteroidaceae</taxon>
        <taxon>Orenia</taxon>
    </lineage>
</organism>
<keyword evidence="1 7" id="KW-1003">Cell membrane</keyword>
<dbReference type="HAMAP" id="MF_00910">
    <property type="entry name" value="FtsL"/>
    <property type="match status" value="1"/>
</dbReference>
<evidence type="ECO:0000313" key="11">
    <source>
        <dbReference type="Proteomes" id="UP000295832"/>
    </source>
</evidence>
<protein>
    <recommendedName>
        <fullName evidence="7 8">Cell division protein FtsL</fullName>
    </recommendedName>
</protein>
<keyword evidence="11" id="KW-1185">Reference proteome</keyword>
<dbReference type="InterPro" id="IPR011922">
    <property type="entry name" value="Cell_div_FtsL"/>
</dbReference>
<comment type="similarity">
    <text evidence="7">Belongs to the FtsL family.</text>
</comment>
<sequence length="167" mass="19806">MVKRPRREYLDHHQSRIRQNVRTKVKKSRSNATFKLMLLYGFLIFLIGILVILYINQYVQISRMNFEVEKLEEKRDKLKTEQAHLQLDISELKSLSRIEKIAKNKLGMIEPNKVKYIVSSKPLQKDKLETSKHKENSRNKTNFDKSIKDRLLVWFSTMSKVQAGTLE</sequence>
<evidence type="ECO:0000256" key="5">
    <source>
        <dbReference type="ARBA" id="ARBA00023136"/>
    </source>
</evidence>
<reference evidence="10 11" key="1">
    <citation type="submission" date="2019-03" db="EMBL/GenBank/DDBJ databases">
        <title>Subsurface microbial communities from deep shales in Ohio and West Virginia, USA.</title>
        <authorList>
            <person name="Wrighton K."/>
        </authorList>
    </citation>
    <scope>NUCLEOTIDE SEQUENCE [LARGE SCALE GENOMIC DNA]</scope>
    <source>
        <strain evidence="10 11">MSL 6dP</strain>
    </source>
</reference>
<comment type="subcellular location">
    <subcellularLocation>
        <location evidence="7">Cell membrane</location>
        <topology evidence="7">Single-pass type II membrane protein</topology>
    </subcellularLocation>
    <text evidence="7">Localizes to the division septum where it forms a ring structure.</text>
</comment>
<evidence type="ECO:0000256" key="2">
    <source>
        <dbReference type="ARBA" id="ARBA00022618"/>
    </source>
</evidence>
<evidence type="ECO:0000256" key="4">
    <source>
        <dbReference type="ARBA" id="ARBA00022989"/>
    </source>
</evidence>
<dbReference type="GO" id="GO:0032153">
    <property type="term" value="C:cell division site"/>
    <property type="evidence" value="ECO:0007669"/>
    <property type="project" value="UniProtKB-UniRule"/>
</dbReference>
<feature type="coiled-coil region" evidence="9">
    <location>
        <begin position="61"/>
        <end position="88"/>
    </location>
</feature>
<evidence type="ECO:0000313" key="10">
    <source>
        <dbReference type="EMBL" id="TDX53021.1"/>
    </source>
</evidence>
<dbReference type="Proteomes" id="UP000295832">
    <property type="component" value="Unassembled WGS sequence"/>
</dbReference>
<dbReference type="Pfam" id="PF04977">
    <property type="entry name" value="DivIC"/>
    <property type="match status" value="1"/>
</dbReference>
<dbReference type="NCBIfam" id="TIGR02209">
    <property type="entry name" value="ftsL_broad"/>
    <property type="match status" value="1"/>
</dbReference>
<dbReference type="GO" id="GO:0005886">
    <property type="term" value="C:plasma membrane"/>
    <property type="evidence" value="ECO:0007669"/>
    <property type="project" value="UniProtKB-SubCell"/>
</dbReference>
<evidence type="ECO:0000256" key="7">
    <source>
        <dbReference type="HAMAP-Rule" id="MF_00910"/>
    </source>
</evidence>
<keyword evidence="4 7" id="KW-1133">Transmembrane helix</keyword>
<gene>
    <name evidence="7" type="primary">ftsL</name>
    <name evidence="10" type="ORF">C7959_104151</name>
</gene>
<keyword evidence="6 7" id="KW-0131">Cell cycle</keyword>
<dbReference type="AlphaFoldDB" id="A0A4V3GYK0"/>
<keyword evidence="5 7" id="KW-0472">Membrane</keyword>
<dbReference type="STRING" id="926561.GCA_000379025_00482"/>
<evidence type="ECO:0000256" key="9">
    <source>
        <dbReference type="SAM" id="Coils"/>
    </source>
</evidence>
<keyword evidence="2 7" id="KW-0132">Cell division</keyword>
<name>A0A4V3GYK0_9FIRM</name>
<comment type="function">
    <text evidence="7">Essential cell division protein.</text>
</comment>
<keyword evidence="3 7" id="KW-0812">Transmembrane</keyword>
<proteinExistence type="inferred from homology"/>
<evidence type="ECO:0000256" key="1">
    <source>
        <dbReference type="ARBA" id="ARBA00022475"/>
    </source>
</evidence>
<keyword evidence="9" id="KW-0175">Coiled coil</keyword>
<dbReference type="EMBL" id="SOEG01000004">
    <property type="protein sequence ID" value="TDX53021.1"/>
    <property type="molecule type" value="Genomic_DNA"/>
</dbReference>
<comment type="caution">
    <text evidence="10">The sequence shown here is derived from an EMBL/GenBank/DDBJ whole genome shotgun (WGS) entry which is preliminary data.</text>
</comment>
<accession>A0A4V3GYK0</accession>
<dbReference type="RefSeq" id="WP_018247706.1">
    <property type="nucleotide sequence ID" value="NZ_SOEG01000004.1"/>
</dbReference>
<feature type="transmembrane region" description="Helical" evidence="7">
    <location>
        <begin position="36"/>
        <end position="55"/>
    </location>
</feature>